<name>A0ABV2J3E4_9HYPH</name>
<dbReference type="RefSeq" id="WP_354557750.1">
    <property type="nucleotide sequence ID" value="NZ_JBEPMB010000006.1"/>
</dbReference>
<gene>
    <name evidence="4" type="ORF">ABID16_003620</name>
</gene>
<feature type="domain" description="FAD-binding PCMH-type" evidence="3">
    <location>
        <begin position="1"/>
        <end position="181"/>
    </location>
</feature>
<dbReference type="PANTHER" id="PTHR11748">
    <property type="entry name" value="D-LACTATE DEHYDROGENASE"/>
    <property type="match status" value="1"/>
</dbReference>
<organism evidence="4 5">
    <name type="scientific">Rhizobium aquaticum</name>
    <dbReference type="NCBI Taxonomy" id="1549636"/>
    <lineage>
        <taxon>Bacteria</taxon>
        <taxon>Pseudomonadati</taxon>
        <taxon>Pseudomonadota</taxon>
        <taxon>Alphaproteobacteria</taxon>
        <taxon>Hyphomicrobiales</taxon>
        <taxon>Rhizobiaceae</taxon>
        <taxon>Rhizobium/Agrobacterium group</taxon>
        <taxon>Rhizobium</taxon>
    </lineage>
</organism>
<keyword evidence="1" id="KW-0285">Flavoprotein</keyword>
<dbReference type="PANTHER" id="PTHR11748:SF103">
    <property type="entry name" value="GLYCOLATE OXIDASE SUBUNIT GLCE"/>
    <property type="match status" value="1"/>
</dbReference>
<evidence type="ECO:0000313" key="5">
    <source>
        <dbReference type="Proteomes" id="UP001549047"/>
    </source>
</evidence>
<dbReference type="InterPro" id="IPR016166">
    <property type="entry name" value="FAD-bd_PCMH"/>
</dbReference>
<dbReference type="SUPFAM" id="SSF56176">
    <property type="entry name" value="FAD-binding/transporter-associated domain-like"/>
    <property type="match status" value="1"/>
</dbReference>
<keyword evidence="5" id="KW-1185">Reference proteome</keyword>
<dbReference type="InterPro" id="IPR036318">
    <property type="entry name" value="FAD-bd_PCMH-like_sf"/>
</dbReference>
<evidence type="ECO:0000313" key="4">
    <source>
        <dbReference type="EMBL" id="MET3615277.1"/>
    </source>
</evidence>
<reference evidence="4 5" key="1">
    <citation type="submission" date="2024-06" db="EMBL/GenBank/DDBJ databases">
        <title>Genomic Encyclopedia of Type Strains, Phase IV (KMG-IV): sequencing the most valuable type-strain genomes for metagenomic binning, comparative biology and taxonomic classification.</title>
        <authorList>
            <person name="Goeker M."/>
        </authorList>
    </citation>
    <scope>NUCLEOTIDE SEQUENCE [LARGE SCALE GENOMIC DNA]</scope>
    <source>
        <strain evidence="4 5">DSM 29780</strain>
    </source>
</reference>
<dbReference type="Proteomes" id="UP001549047">
    <property type="component" value="Unassembled WGS sequence"/>
</dbReference>
<evidence type="ECO:0000256" key="2">
    <source>
        <dbReference type="ARBA" id="ARBA00022827"/>
    </source>
</evidence>
<dbReference type="SUPFAM" id="SSF55103">
    <property type="entry name" value="FAD-linked oxidases, C-terminal domain"/>
    <property type="match status" value="1"/>
</dbReference>
<dbReference type="PROSITE" id="PS51387">
    <property type="entry name" value="FAD_PCMH"/>
    <property type="match status" value="1"/>
</dbReference>
<evidence type="ECO:0000259" key="3">
    <source>
        <dbReference type="PROSITE" id="PS51387"/>
    </source>
</evidence>
<sequence length="400" mass="42231">MADIYEPESEADAAAMIAEAAREGRALAISGGNTRAGFGQKVDGATFTSKRLRGITAYNPSEMTLTALAGTPVAEIEAELADNGQMMAFEPADHRMMMGTEGVPTIGGLFASNTSGPRRFVAGAARDSLLGIRFVNGAGEVIKSGGRVMKNVTGLDLVKLLAGSYGTLGFLTEVTFKVLPVPRAEATVVVSGLNDAEAAIAMSAALATSCEVSGAAHLPESVRWLFGKNGLPDGPATLLRIEGVESSVTDRVNRLKPFLQRYGAVSQIDQGDSQQIWREIRDVTPFSEDGSCKPLWRISCAPSAGHQLLAALRLETGVNAFFDWQGGLVWMQMEGDAEADMIRTYLKRAGGGHATLIRARDNVRAATSAFEPQEKGVAALSAAVKAKLDPKGIFNPGRMG</sequence>
<dbReference type="NCBIfam" id="NF008439">
    <property type="entry name" value="PRK11282.1"/>
    <property type="match status" value="1"/>
</dbReference>
<proteinExistence type="predicted"/>
<dbReference type="EMBL" id="JBEPMB010000006">
    <property type="protein sequence ID" value="MET3615277.1"/>
    <property type="molecule type" value="Genomic_DNA"/>
</dbReference>
<dbReference type="Pfam" id="PF01565">
    <property type="entry name" value="FAD_binding_4"/>
    <property type="match status" value="1"/>
</dbReference>
<protein>
    <submittedName>
        <fullName evidence="4">Glycolate oxidase FAD binding subunit</fullName>
    </submittedName>
</protein>
<dbReference type="InterPro" id="IPR006094">
    <property type="entry name" value="Oxid_FAD_bind_N"/>
</dbReference>
<dbReference type="InterPro" id="IPR016164">
    <property type="entry name" value="FAD-linked_Oxase-like_C"/>
</dbReference>
<comment type="caution">
    <text evidence="4">The sequence shown here is derived from an EMBL/GenBank/DDBJ whole genome shotgun (WGS) entry which is preliminary data.</text>
</comment>
<keyword evidence="2" id="KW-0274">FAD</keyword>
<dbReference type="InterPro" id="IPR016169">
    <property type="entry name" value="FAD-bd_PCMH_sub2"/>
</dbReference>
<dbReference type="Gene3D" id="3.30.465.10">
    <property type="match status" value="1"/>
</dbReference>
<evidence type="ECO:0000256" key="1">
    <source>
        <dbReference type="ARBA" id="ARBA00022630"/>
    </source>
</evidence>
<accession>A0ABV2J3E4</accession>